<proteinExistence type="predicted"/>
<feature type="domain" description="Peptidase M1 membrane alanine aminopeptidase" evidence="3">
    <location>
        <begin position="296"/>
        <end position="469"/>
    </location>
</feature>
<feature type="active site" description="Proton acceptor" evidence="1">
    <location>
        <position position="335"/>
    </location>
</feature>
<comment type="cofactor">
    <cofactor evidence="2">
        <name>Zn(2+)</name>
        <dbReference type="ChEBI" id="CHEBI:29105"/>
    </cofactor>
    <text evidence="2">Binds 1 zinc ion per subunit.</text>
</comment>
<dbReference type="Pfam" id="PF17900">
    <property type="entry name" value="Peptidase_M1_N"/>
    <property type="match status" value="1"/>
</dbReference>
<dbReference type="InterPro" id="IPR034015">
    <property type="entry name" value="M1_LTA4H"/>
</dbReference>
<dbReference type="Pfam" id="PF01433">
    <property type="entry name" value="Peptidase_M1"/>
    <property type="match status" value="1"/>
</dbReference>
<dbReference type="GO" id="GO:0008270">
    <property type="term" value="F:zinc ion binding"/>
    <property type="evidence" value="ECO:0007669"/>
    <property type="project" value="InterPro"/>
</dbReference>
<protein>
    <submittedName>
        <fullName evidence="5">Peptidase family M1</fullName>
    </submittedName>
</protein>
<dbReference type="STRING" id="908615.SAMN05421540_104190"/>
<dbReference type="AlphaFoldDB" id="A0A1H3ZRW3"/>
<sequence>MFRIYCIISILLLSFSVQSQILTKKRSHFSKTDSLRGSLRAERTSYEVKKYDLKVKVEPEKKYISGVNSMNFIVKENTNRIQVDLFENMKLDSVVYQENHLDFERQYHAIFINFKSELKASDQTQNIKLYFSGYPIVAKRAPWDGGFVFDKDKNGNHFIATAVQGIGASLWFPNKDHPADEPDEVTVTIINPSDLIGVSNGRLTNTEKLKDGFTAYTWEVKNPINNYNISVNIADYAHFSDQFNDLDLDYYVLSYNLEKAKKQFQQVKPMLVCFEEKFGAYAFYEDGYKLIETPYLGMEHQSAVAYGNGYKNGYLGRDLSNTGVGLKWDFIIIHESAHEWFGNSISSSDIADMWIHESFTTYAESVYVECQFGYDDAVKYLNGLRPLIANDAPIQGVYGVHNEGSSDMYYKGANMLHTIRSVVNNDELWWETLKEFHLNFQYQTIDKNQVIEFFNEKLNLNLTPVFEHYLSLAEIPTLEYRITKNNELLLRWKSPITDFQMPIDYFIKSEKHRTMISSDQWTNTNLKVRKNKDLNFDTTSFYIKTKRVSQ</sequence>
<evidence type="ECO:0000256" key="1">
    <source>
        <dbReference type="PIRSR" id="PIRSR634015-1"/>
    </source>
</evidence>
<dbReference type="InterPro" id="IPR042097">
    <property type="entry name" value="Aminopeptidase_N-like_N_sf"/>
</dbReference>
<name>A0A1H3ZRW3_9FLAO</name>
<keyword evidence="2" id="KW-0479">Metal-binding</keyword>
<feature type="domain" description="Aminopeptidase N-like N-terminal" evidence="4">
    <location>
        <begin position="49"/>
        <end position="227"/>
    </location>
</feature>
<gene>
    <name evidence="5" type="ORF">SAMN05421540_104190</name>
</gene>
<dbReference type="Proteomes" id="UP000198820">
    <property type="component" value="Unassembled WGS sequence"/>
</dbReference>
<feature type="binding site" evidence="2">
    <location>
        <position position="334"/>
    </location>
    <ligand>
        <name>Zn(2+)</name>
        <dbReference type="ChEBI" id="CHEBI:29105"/>
        <note>catalytic</note>
    </ligand>
</feature>
<reference evidence="5 6" key="1">
    <citation type="submission" date="2016-10" db="EMBL/GenBank/DDBJ databases">
        <authorList>
            <person name="de Groot N.N."/>
        </authorList>
    </citation>
    <scope>NUCLEOTIDE SEQUENCE [LARGE SCALE GENOMIC DNA]</scope>
    <source>
        <strain evidence="5 6">DSM 23581</strain>
    </source>
</reference>
<dbReference type="InterPro" id="IPR027268">
    <property type="entry name" value="Peptidase_M4/M1_CTD_sf"/>
</dbReference>
<evidence type="ECO:0000259" key="4">
    <source>
        <dbReference type="Pfam" id="PF17900"/>
    </source>
</evidence>
<feature type="binding site" evidence="2">
    <location>
        <position position="338"/>
    </location>
    <ligand>
        <name>Zn(2+)</name>
        <dbReference type="ChEBI" id="CHEBI:29105"/>
        <note>catalytic</note>
    </ligand>
</feature>
<keyword evidence="2" id="KW-0862">Zinc</keyword>
<feature type="binding site" evidence="2">
    <location>
        <position position="357"/>
    </location>
    <ligand>
        <name>Zn(2+)</name>
        <dbReference type="ChEBI" id="CHEBI:29105"/>
        <note>catalytic</note>
    </ligand>
</feature>
<accession>A0A1H3ZRW3</accession>
<dbReference type="PANTHER" id="PTHR45726:SF3">
    <property type="entry name" value="LEUKOTRIENE A-4 HYDROLASE"/>
    <property type="match status" value="1"/>
</dbReference>
<dbReference type="GO" id="GO:0008237">
    <property type="term" value="F:metallopeptidase activity"/>
    <property type="evidence" value="ECO:0007669"/>
    <property type="project" value="InterPro"/>
</dbReference>
<evidence type="ECO:0000313" key="6">
    <source>
        <dbReference type="Proteomes" id="UP000198820"/>
    </source>
</evidence>
<feature type="active site" description="Proton donor" evidence="1">
    <location>
        <position position="409"/>
    </location>
</feature>
<keyword evidence="6" id="KW-1185">Reference proteome</keyword>
<evidence type="ECO:0000256" key="2">
    <source>
        <dbReference type="PIRSR" id="PIRSR634015-3"/>
    </source>
</evidence>
<dbReference type="Gene3D" id="1.10.390.10">
    <property type="entry name" value="Neutral Protease Domain 2"/>
    <property type="match status" value="1"/>
</dbReference>
<dbReference type="PANTHER" id="PTHR45726">
    <property type="entry name" value="LEUKOTRIENE A-4 HYDROLASE"/>
    <property type="match status" value="1"/>
</dbReference>
<dbReference type="RefSeq" id="WP_093241856.1">
    <property type="nucleotide sequence ID" value="NZ_FNQF01000004.1"/>
</dbReference>
<dbReference type="EMBL" id="FNQF01000004">
    <property type="protein sequence ID" value="SEA26460.1"/>
    <property type="molecule type" value="Genomic_DNA"/>
</dbReference>
<evidence type="ECO:0000313" key="5">
    <source>
        <dbReference type="EMBL" id="SEA26460.1"/>
    </source>
</evidence>
<dbReference type="SUPFAM" id="SSF55486">
    <property type="entry name" value="Metalloproteases ('zincins'), catalytic domain"/>
    <property type="match status" value="1"/>
</dbReference>
<dbReference type="SUPFAM" id="SSF63737">
    <property type="entry name" value="Leukotriene A4 hydrolase N-terminal domain"/>
    <property type="match status" value="1"/>
</dbReference>
<dbReference type="InterPro" id="IPR014782">
    <property type="entry name" value="Peptidase_M1_dom"/>
</dbReference>
<dbReference type="CDD" id="cd09603">
    <property type="entry name" value="M1_APN_like"/>
    <property type="match status" value="1"/>
</dbReference>
<dbReference type="InterPro" id="IPR045357">
    <property type="entry name" value="Aminopeptidase_N-like_N"/>
</dbReference>
<evidence type="ECO:0000259" key="3">
    <source>
        <dbReference type="Pfam" id="PF01433"/>
    </source>
</evidence>
<dbReference type="Gene3D" id="2.60.40.1730">
    <property type="entry name" value="tricorn interacting facor f3 domain"/>
    <property type="match status" value="1"/>
</dbReference>
<organism evidence="5 6">
    <name type="scientific">Psychroflexus halocasei</name>
    <dbReference type="NCBI Taxonomy" id="908615"/>
    <lineage>
        <taxon>Bacteria</taxon>
        <taxon>Pseudomonadati</taxon>
        <taxon>Bacteroidota</taxon>
        <taxon>Flavobacteriia</taxon>
        <taxon>Flavobacteriales</taxon>
        <taxon>Flavobacteriaceae</taxon>
        <taxon>Psychroflexus</taxon>
    </lineage>
</organism>